<accession>A0AAV4WML7</accession>
<dbReference type="EMBL" id="BPLQ01014830">
    <property type="protein sequence ID" value="GIY83529.1"/>
    <property type="molecule type" value="Genomic_DNA"/>
</dbReference>
<dbReference type="AlphaFoldDB" id="A0AAV4WML7"/>
<organism evidence="1 2">
    <name type="scientific">Caerostris darwini</name>
    <dbReference type="NCBI Taxonomy" id="1538125"/>
    <lineage>
        <taxon>Eukaryota</taxon>
        <taxon>Metazoa</taxon>
        <taxon>Ecdysozoa</taxon>
        <taxon>Arthropoda</taxon>
        <taxon>Chelicerata</taxon>
        <taxon>Arachnida</taxon>
        <taxon>Araneae</taxon>
        <taxon>Araneomorphae</taxon>
        <taxon>Entelegynae</taxon>
        <taxon>Araneoidea</taxon>
        <taxon>Araneidae</taxon>
        <taxon>Caerostris</taxon>
    </lineage>
</organism>
<name>A0AAV4WML7_9ARAC</name>
<evidence type="ECO:0000313" key="1">
    <source>
        <dbReference type="EMBL" id="GIY83529.1"/>
    </source>
</evidence>
<keyword evidence="2" id="KW-1185">Reference proteome</keyword>
<protein>
    <submittedName>
        <fullName evidence="1">Uncharacterized protein</fullName>
    </submittedName>
</protein>
<proteinExistence type="predicted"/>
<dbReference type="Proteomes" id="UP001054837">
    <property type="component" value="Unassembled WGS sequence"/>
</dbReference>
<sequence>MMFPHLKALDSRLFYGSAQVSQASQAECSHDYAGDEKYNQLGGKFLEWAGVMVGMRDLSIYNYGNVRSKL</sequence>
<gene>
    <name evidence="1" type="ORF">CDAR_221691</name>
</gene>
<reference evidence="1 2" key="1">
    <citation type="submission" date="2021-06" db="EMBL/GenBank/DDBJ databases">
        <title>Caerostris darwini draft genome.</title>
        <authorList>
            <person name="Kono N."/>
            <person name="Arakawa K."/>
        </authorList>
    </citation>
    <scope>NUCLEOTIDE SEQUENCE [LARGE SCALE GENOMIC DNA]</scope>
</reference>
<comment type="caution">
    <text evidence="1">The sequence shown here is derived from an EMBL/GenBank/DDBJ whole genome shotgun (WGS) entry which is preliminary data.</text>
</comment>
<evidence type="ECO:0000313" key="2">
    <source>
        <dbReference type="Proteomes" id="UP001054837"/>
    </source>
</evidence>